<keyword evidence="5" id="KW-1185">Reference proteome</keyword>
<evidence type="ECO:0000259" key="3">
    <source>
        <dbReference type="PROSITE" id="PS50158"/>
    </source>
</evidence>
<dbReference type="STRING" id="180498.A0A067KY10"/>
<feature type="region of interest" description="Disordered" evidence="2">
    <location>
        <begin position="42"/>
        <end position="80"/>
    </location>
</feature>
<reference evidence="4 5" key="1">
    <citation type="journal article" date="2014" name="PLoS ONE">
        <title>Global Analysis of Gene Expression Profiles in Physic Nut (Jatropha curcas L.) Seedlings Exposed to Salt Stress.</title>
        <authorList>
            <person name="Zhang L."/>
            <person name="Zhang C."/>
            <person name="Wu P."/>
            <person name="Chen Y."/>
            <person name="Li M."/>
            <person name="Jiang H."/>
            <person name="Wu G."/>
        </authorList>
    </citation>
    <scope>NUCLEOTIDE SEQUENCE [LARGE SCALE GENOMIC DNA]</scope>
    <source>
        <strain evidence="5">cv. GZQX0401</strain>
        <tissue evidence="4">Young leaves</tissue>
    </source>
</reference>
<dbReference type="AlphaFoldDB" id="A0A067KY10"/>
<dbReference type="Proteomes" id="UP000027138">
    <property type="component" value="Unassembled WGS sequence"/>
</dbReference>
<dbReference type="GO" id="GO:0008270">
    <property type="term" value="F:zinc ion binding"/>
    <property type="evidence" value="ECO:0007669"/>
    <property type="project" value="UniProtKB-KW"/>
</dbReference>
<evidence type="ECO:0000256" key="2">
    <source>
        <dbReference type="SAM" id="MobiDB-lite"/>
    </source>
</evidence>
<name>A0A067KY10_JATCU</name>
<dbReference type="EMBL" id="KK914336">
    <property type="protein sequence ID" value="KDP39858.1"/>
    <property type="molecule type" value="Genomic_DNA"/>
</dbReference>
<sequence length="424" mass="48090">MGTRTNLYKNPSISYKKDFSLSSVLQNLQAYNAATGNASVIEEQKYSDEEHDRRSSKKSGHKRRSTENSRPEKFRNVEEKEVSLSQSYETLTTDVLAASSSVLNLVNYGSDESTSESEEEDPQHSGSTNEVDQVKTRSEQRFPVHGEPVCVVCGKYGEYICDETDDDICSLECKDELLRSLAKCKQSNQKPDVPPFAAKCALPMPELQEDTWDYNHNRWSKKKSSLCAYKCWKCQKAGHLAEDCLLTKCSQEVEGQKRNLISKDLLGLYRRCHQIGKNLSTANCNACHSSVSLATCLHCSAVLCDNAGHLDEHIRTHPSHQQYYSHKLKRLVKCCKSTCKVTNIRDLMACHHCLDKAFDKFYDMHTATWKGAGLSIISGSICCEDHFEWHRMNCLNVDVEDTSHIINKNAKKNDEYVQLNDLIF</sequence>
<dbReference type="InterPro" id="IPR001878">
    <property type="entry name" value="Znf_CCHC"/>
</dbReference>
<feature type="region of interest" description="Disordered" evidence="2">
    <location>
        <begin position="109"/>
        <end position="137"/>
    </location>
</feature>
<accession>A0A067KY10</accession>
<keyword evidence="1" id="KW-0863">Zinc-finger</keyword>
<dbReference type="PANTHER" id="PTHR48453:SF1">
    <property type="entry name" value="CCHC-TYPE DOMAIN-CONTAINING PROTEIN"/>
    <property type="match status" value="1"/>
</dbReference>
<dbReference type="GO" id="GO:0003676">
    <property type="term" value="F:nucleic acid binding"/>
    <property type="evidence" value="ECO:0007669"/>
    <property type="project" value="InterPro"/>
</dbReference>
<dbReference type="Pfam" id="PF04438">
    <property type="entry name" value="zf-HIT"/>
    <property type="match status" value="1"/>
</dbReference>
<evidence type="ECO:0000256" key="1">
    <source>
        <dbReference type="PROSITE-ProRule" id="PRU00047"/>
    </source>
</evidence>
<dbReference type="PANTHER" id="PTHR48453">
    <property type="entry name" value="CCHC-TYPE DOMAIN-CONTAINING PROTEIN"/>
    <property type="match status" value="1"/>
</dbReference>
<feature type="compositionally biased region" description="Basic and acidic residues" evidence="2">
    <location>
        <begin position="65"/>
        <end position="80"/>
    </location>
</feature>
<proteinExistence type="predicted"/>
<organism evidence="4 5">
    <name type="scientific">Jatropha curcas</name>
    <name type="common">Barbados nut</name>
    <dbReference type="NCBI Taxonomy" id="180498"/>
    <lineage>
        <taxon>Eukaryota</taxon>
        <taxon>Viridiplantae</taxon>
        <taxon>Streptophyta</taxon>
        <taxon>Embryophyta</taxon>
        <taxon>Tracheophyta</taxon>
        <taxon>Spermatophyta</taxon>
        <taxon>Magnoliopsida</taxon>
        <taxon>eudicotyledons</taxon>
        <taxon>Gunneridae</taxon>
        <taxon>Pentapetalae</taxon>
        <taxon>rosids</taxon>
        <taxon>fabids</taxon>
        <taxon>Malpighiales</taxon>
        <taxon>Euphorbiaceae</taxon>
        <taxon>Crotonoideae</taxon>
        <taxon>Jatropheae</taxon>
        <taxon>Jatropha</taxon>
    </lineage>
</organism>
<feature type="compositionally biased region" description="Basic residues" evidence="2">
    <location>
        <begin position="54"/>
        <end position="64"/>
    </location>
</feature>
<dbReference type="PROSITE" id="PS50158">
    <property type="entry name" value="ZF_CCHC"/>
    <property type="match status" value="1"/>
</dbReference>
<dbReference type="InterPro" id="IPR007529">
    <property type="entry name" value="Znf_HIT"/>
</dbReference>
<feature type="domain" description="CCHC-type" evidence="3">
    <location>
        <begin position="230"/>
        <end position="244"/>
    </location>
</feature>
<keyword evidence="1" id="KW-0479">Metal-binding</keyword>
<protein>
    <recommendedName>
        <fullName evidence="3">CCHC-type domain-containing protein</fullName>
    </recommendedName>
</protein>
<dbReference type="OrthoDB" id="10070154at2759"/>
<feature type="compositionally biased region" description="Basic and acidic residues" evidence="2">
    <location>
        <begin position="42"/>
        <end position="53"/>
    </location>
</feature>
<gene>
    <name evidence="4" type="ORF">JCGZ_03389</name>
</gene>
<keyword evidence="1" id="KW-0862">Zinc</keyword>
<dbReference type="Gene3D" id="3.30.60.220">
    <property type="match status" value="1"/>
</dbReference>
<evidence type="ECO:0000313" key="4">
    <source>
        <dbReference type="EMBL" id="KDP39858.1"/>
    </source>
</evidence>
<evidence type="ECO:0000313" key="5">
    <source>
        <dbReference type="Proteomes" id="UP000027138"/>
    </source>
</evidence>
<dbReference type="CDD" id="cd23022">
    <property type="entry name" value="zf-HIT_DDX59"/>
    <property type="match status" value="1"/>
</dbReference>